<dbReference type="EMBL" id="CP020715">
    <property type="protein sequence ID" value="ARJ06487.1"/>
    <property type="molecule type" value="Genomic_DNA"/>
</dbReference>
<proteinExistence type="predicted"/>
<reference evidence="1 2" key="1">
    <citation type="submission" date="2017-04" db="EMBL/GenBank/DDBJ databases">
        <authorList>
            <person name="Afonso C.L."/>
            <person name="Miller P.J."/>
            <person name="Scott M.A."/>
            <person name="Spackman E."/>
            <person name="Goraichik I."/>
            <person name="Dimitrov K.M."/>
            <person name="Suarez D.L."/>
            <person name="Swayne D.E."/>
        </authorList>
    </citation>
    <scope>NUCLEOTIDE SEQUENCE [LARGE SCALE GENOMIC DNA]</scope>
    <source>
        <strain evidence="2">XA(T)</strain>
    </source>
</reference>
<name>A0A1X9LN02_9MICO</name>
<keyword evidence="2" id="KW-1185">Reference proteome</keyword>
<dbReference type="AlphaFoldDB" id="A0A1X9LN02"/>
<dbReference type="Proteomes" id="UP000192775">
    <property type="component" value="Chromosome"/>
</dbReference>
<gene>
    <name evidence="1" type="ORF">B5808_15640</name>
</gene>
<organism evidence="1 2">
    <name type="scientific">Cnuibacter physcomitrellae</name>
    <dbReference type="NCBI Taxonomy" id="1619308"/>
    <lineage>
        <taxon>Bacteria</taxon>
        <taxon>Bacillati</taxon>
        <taxon>Actinomycetota</taxon>
        <taxon>Actinomycetes</taxon>
        <taxon>Micrococcales</taxon>
        <taxon>Microbacteriaceae</taxon>
        <taxon>Cnuibacter</taxon>
    </lineage>
</organism>
<sequence length="227" mass="25276">MAFVTNTLSPTDAKNLAAANDELRRTHALARQGAAGRKFMKDHSILGTFRRIEYTVSADGDWHPHTHEILVLDPSSSQMDAAAAGAAWRDRFVSKAHSQDIDALARSEDSSAVRRAPQDQWAVVYYTMKSGFENGGKVGFHKPDFGAAFDTFTGGRSLRDLIDAGAGKNMNIPNFDDPEPADYLSDEYGYEARARLRELDELPTQKTYTASADMFTDAFTQRLWDRF</sequence>
<accession>A0A1X9LN02</accession>
<evidence type="ECO:0000313" key="1">
    <source>
        <dbReference type="EMBL" id="ARJ06487.1"/>
    </source>
</evidence>
<evidence type="ECO:0000313" key="2">
    <source>
        <dbReference type="Proteomes" id="UP000192775"/>
    </source>
</evidence>
<protein>
    <submittedName>
        <fullName evidence="1">Uncharacterized protein</fullName>
    </submittedName>
</protein>
<dbReference type="KEGG" id="cphy:B5808_15640"/>